<gene>
    <name evidence="3" type="ORF">FJR47_05875</name>
</gene>
<feature type="transmembrane region" description="Helical" evidence="1">
    <location>
        <begin position="24"/>
        <end position="45"/>
    </location>
</feature>
<keyword evidence="1" id="KW-0812">Transmembrane</keyword>
<proteinExistence type="predicted"/>
<dbReference type="SUPFAM" id="SSF110997">
    <property type="entry name" value="Sporulation related repeat"/>
    <property type="match status" value="1"/>
</dbReference>
<dbReference type="Proteomes" id="UP000326061">
    <property type="component" value="Chromosome"/>
</dbReference>
<protein>
    <submittedName>
        <fullName evidence="3">SPOR domain-containing protein</fullName>
    </submittedName>
</protein>
<keyword evidence="4" id="KW-1185">Reference proteome</keyword>
<accession>A0AAJ4A3X7</accession>
<dbReference type="AlphaFoldDB" id="A0AAJ4A3X7"/>
<feature type="domain" description="SPOR" evidence="2">
    <location>
        <begin position="146"/>
        <end position="225"/>
    </location>
</feature>
<dbReference type="InterPro" id="IPR007730">
    <property type="entry name" value="SPOR-like_dom"/>
</dbReference>
<keyword evidence="1" id="KW-1133">Transmembrane helix</keyword>
<dbReference type="GO" id="GO:0042834">
    <property type="term" value="F:peptidoglycan binding"/>
    <property type="evidence" value="ECO:0007669"/>
    <property type="project" value="InterPro"/>
</dbReference>
<dbReference type="PROSITE" id="PS51724">
    <property type="entry name" value="SPOR"/>
    <property type="match status" value="1"/>
</dbReference>
<dbReference type="KEGG" id="suln:FJR47_05875"/>
<evidence type="ECO:0000313" key="3">
    <source>
        <dbReference type="EMBL" id="QFR43455.1"/>
    </source>
</evidence>
<reference evidence="4" key="1">
    <citation type="submission" date="2019-06" db="EMBL/GenBank/DDBJ databases">
        <title>Sulfurimonas gotlandica sp. nov., a chemoautotrophic and psychrotolerant epsilonproteobacterium isolated from a pelagic redoxcline, and an emended description of the genus Sulfurimonas.</title>
        <authorList>
            <person name="Wang S."/>
            <person name="Jiang L."/>
            <person name="Shao Z."/>
        </authorList>
    </citation>
    <scope>NUCLEOTIDE SEQUENCE [LARGE SCALE GENOMIC DNA]</scope>
    <source>
        <strain evidence="4">1-1N</strain>
    </source>
</reference>
<organism evidence="3 4">
    <name type="scientific">Sulfurimonas xiamenensis</name>
    <dbReference type="NCBI Taxonomy" id="2590021"/>
    <lineage>
        <taxon>Bacteria</taxon>
        <taxon>Pseudomonadati</taxon>
        <taxon>Campylobacterota</taxon>
        <taxon>Epsilonproteobacteria</taxon>
        <taxon>Campylobacterales</taxon>
        <taxon>Sulfurimonadaceae</taxon>
        <taxon>Sulfurimonas</taxon>
    </lineage>
</organism>
<dbReference type="EMBL" id="CP041166">
    <property type="protein sequence ID" value="QFR43455.1"/>
    <property type="molecule type" value="Genomic_DNA"/>
</dbReference>
<dbReference type="InterPro" id="IPR036680">
    <property type="entry name" value="SPOR-like_sf"/>
</dbReference>
<evidence type="ECO:0000313" key="4">
    <source>
        <dbReference type="Proteomes" id="UP000326061"/>
    </source>
</evidence>
<dbReference type="RefSeq" id="WP_152299518.1">
    <property type="nucleotide sequence ID" value="NZ_CP041166.1"/>
</dbReference>
<dbReference type="Gene3D" id="3.30.70.1070">
    <property type="entry name" value="Sporulation related repeat"/>
    <property type="match status" value="1"/>
</dbReference>
<evidence type="ECO:0000256" key="1">
    <source>
        <dbReference type="SAM" id="Phobius"/>
    </source>
</evidence>
<dbReference type="Pfam" id="PF05036">
    <property type="entry name" value="SPOR"/>
    <property type="match status" value="1"/>
</dbReference>
<name>A0AAJ4A3X7_9BACT</name>
<keyword evidence="1" id="KW-0472">Membrane</keyword>
<sequence>MDEKNELNDIILNKGNSSTGNKKILLAVAALGIILIVVVMLMNTLTSSGTDNLPQAALPPETQEQTSTQVDDSFFEKVDVVKEDKEDEESVSLDAIAQKLKEENIIEETQAATQESVKANTDETKKVQTKEEVVESVAIQPQAESTNLSNAYYIQVGSFAKYEPNKKFLDSILKLGYKYKFHKVTIDSRTFNKVLVGPFNSEAEAREALAPIKKSIEAGAFLIKI</sequence>
<evidence type="ECO:0000259" key="2">
    <source>
        <dbReference type="PROSITE" id="PS51724"/>
    </source>
</evidence>